<evidence type="ECO:0000256" key="4">
    <source>
        <dbReference type="ARBA" id="ARBA00022917"/>
    </source>
</evidence>
<dbReference type="Pfam" id="PF05670">
    <property type="entry name" value="NFACT-R_1"/>
    <property type="match status" value="1"/>
</dbReference>
<comment type="function">
    <text evidence="5">Key component of the ribosome quality control system (RQC), a ribosome-associated complex that mediates the extraction of incompletely synthesized nascent chains from stalled ribosomes and their subsequent degradation. RqcH recruits Ala-charged tRNA, and with RqcP directs the elongation of stalled nascent chains on 50S ribosomal subunits, leading to non-templated C-terminal alanine extensions (Ala tail). The Ala tail promotes nascent chain degradation. May add between 1 and at least 8 Ala residues. Binds to stalled 50S ribosomal subunits.</text>
</comment>
<dbReference type="RefSeq" id="WP_262574043.1">
    <property type="nucleotide sequence ID" value="NZ_JAOQKJ010000004.1"/>
</dbReference>
<dbReference type="InterPro" id="IPR008532">
    <property type="entry name" value="NFACT_RNA-bd"/>
</dbReference>
<keyword evidence="1 5" id="KW-0820">tRNA-binding</keyword>
<dbReference type="Gene3D" id="1.10.8.50">
    <property type="match status" value="1"/>
</dbReference>
<reference evidence="7 8" key="1">
    <citation type="journal article" date="2021" name="ISME Commun">
        <title>Automated analysis of genomic sequences facilitates high-throughput and comprehensive description of bacteria.</title>
        <authorList>
            <person name="Hitch T.C.A."/>
        </authorList>
    </citation>
    <scope>NUCLEOTIDE SEQUENCE [LARGE SCALE GENOMIC DNA]</scope>
    <source>
        <strain evidence="7 8">Sanger_18</strain>
    </source>
</reference>
<dbReference type="PANTHER" id="PTHR15239:SF6">
    <property type="entry name" value="RIBOSOME QUALITY CONTROL COMPLEX SUBUNIT NEMF"/>
    <property type="match status" value="1"/>
</dbReference>
<sequence>MAFDGITVAAVVKELKDNLLSGRIYKIAQPEKDELLLTIKTADGGQKRLFLSAEASLPLVYLTGSNKQAPMTAPGFCMLLRKHLQNGRITDITQPGLERIIQLHIEHLDEMGDLCKKTLAIEIMGKHSNIIFLSDENKIIDSIKHISGMVSSVREVLPGRDYFIPGADQKQNPLLTDEASFKALITGKAQPIYKALYTSYTGLSPVISQEICHAAHLDADCSSAVFAESPDGADLISGLYRSFSAVMDSVKQGCFSPVIIYETGKPVEFSAITLSSWPEENCRHFSSISEVLELYYAQKNQISRIRQKSSDLRRIVQTALERNVKKYDLQVRQLKDTEKREKYRIYGELLNTYGYGVEPGASSMEALNYYTGEMITIPLEPQLSTSENAKKYFEKYNKLKRTFEALTALTKEVQDEITHLQSVQTSLSIALQEEDLVQIKEELIESGYIRRKGKQKKISFKSVPFHYISCDGDDIYVGKNNYQNDEITFSLAAGNDWWFHAKGIPGSHVVLKCGNKTPSDAAFEEAARLAAYYSSGREQQKLEVDYLQKKNVKKPGGSKPGFVVYYTNYSMMIDTDISGIRKAD</sequence>
<keyword evidence="3 5" id="KW-0694">RNA-binding</keyword>
<evidence type="ECO:0000313" key="7">
    <source>
        <dbReference type="EMBL" id="MCU6744051.1"/>
    </source>
</evidence>
<feature type="domain" description="NFACT RNA-binding" evidence="6">
    <location>
        <begin position="465"/>
        <end position="557"/>
    </location>
</feature>
<evidence type="ECO:0000259" key="6">
    <source>
        <dbReference type="Pfam" id="PF05670"/>
    </source>
</evidence>
<protein>
    <recommendedName>
        <fullName evidence="5">Rqc2 homolog RqcH</fullName>
        <shortName evidence="5">RqcH</shortName>
    </recommendedName>
</protein>
<dbReference type="Pfam" id="PF05833">
    <property type="entry name" value="NFACT_N"/>
    <property type="match status" value="1"/>
</dbReference>
<dbReference type="HAMAP" id="MF_00844_B">
    <property type="entry name" value="RqcH_B"/>
    <property type="match status" value="1"/>
</dbReference>
<keyword evidence="4 5" id="KW-0648">Protein biosynthesis</keyword>
<evidence type="ECO:0000256" key="2">
    <source>
        <dbReference type="ARBA" id="ARBA00022730"/>
    </source>
</evidence>
<accession>A0ABT2T228</accession>
<keyword evidence="2 5" id="KW-0699">rRNA-binding</keyword>
<dbReference type="PANTHER" id="PTHR15239">
    <property type="entry name" value="NUCLEAR EXPORT MEDIATOR FACTOR NEMF"/>
    <property type="match status" value="1"/>
</dbReference>
<dbReference type="InterPro" id="IPR051608">
    <property type="entry name" value="RQC_Subunit_NEMF"/>
</dbReference>
<organism evidence="7 8">
    <name type="scientific">Suilimivivens aceti</name>
    <dbReference type="NCBI Taxonomy" id="2981774"/>
    <lineage>
        <taxon>Bacteria</taxon>
        <taxon>Bacillati</taxon>
        <taxon>Bacillota</taxon>
        <taxon>Clostridia</taxon>
        <taxon>Lachnospirales</taxon>
        <taxon>Lachnospiraceae</taxon>
        <taxon>Suilimivivens</taxon>
    </lineage>
</organism>
<name>A0ABT2T228_9FIRM</name>
<evidence type="ECO:0000256" key="3">
    <source>
        <dbReference type="ARBA" id="ARBA00022884"/>
    </source>
</evidence>
<dbReference type="InterPro" id="IPR043682">
    <property type="entry name" value="RqcH_bacterial"/>
</dbReference>
<dbReference type="Gene3D" id="2.30.310.10">
    <property type="entry name" value="ibrinogen binding protein from staphylococcus aureus domain"/>
    <property type="match status" value="1"/>
</dbReference>
<dbReference type="EMBL" id="JAOQKJ010000004">
    <property type="protein sequence ID" value="MCU6744051.1"/>
    <property type="molecule type" value="Genomic_DNA"/>
</dbReference>
<gene>
    <name evidence="5" type="primary">rqcH</name>
    <name evidence="7" type="ORF">OCV77_06000</name>
</gene>
<keyword evidence="8" id="KW-1185">Reference proteome</keyword>
<evidence type="ECO:0000256" key="5">
    <source>
        <dbReference type="HAMAP-Rule" id="MF_00844"/>
    </source>
</evidence>
<proteinExistence type="inferred from homology"/>
<evidence type="ECO:0000256" key="1">
    <source>
        <dbReference type="ARBA" id="ARBA00022555"/>
    </source>
</evidence>
<comment type="similarity">
    <text evidence="5">Belongs to the NEMF family.</text>
</comment>
<comment type="caution">
    <text evidence="7">The sequence shown here is derived from an EMBL/GenBank/DDBJ whole genome shotgun (WGS) entry which is preliminary data.</text>
</comment>
<evidence type="ECO:0000313" key="8">
    <source>
        <dbReference type="Proteomes" id="UP001652432"/>
    </source>
</evidence>
<dbReference type="Proteomes" id="UP001652432">
    <property type="component" value="Unassembled WGS sequence"/>
</dbReference>
<comment type="subunit">
    <text evidence="5">Associates with stalled 50S ribosomal subunits. Binds to RqcP.</text>
</comment>